<comment type="caution">
    <text evidence="2">The sequence shown here is derived from an EMBL/GenBank/DDBJ whole genome shotgun (WGS) entry which is preliminary data.</text>
</comment>
<protein>
    <submittedName>
        <fullName evidence="2">Uncharacterized protein</fullName>
    </submittedName>
</protein>
<feature type="compositionally biased region" description="Gly residues" evidence="1">
    <location>
        <begin position="21"/>
        <end position="35"/>
    </location>
</feature>
<feature type="region of interest" description="Disordered" evidence="1">
    <location>
        <begin position="1"/>
        <end position="51"/>
    </location>
</feature>
<proteinExistence type="predicted"/>
<name>A0A8J6C0H4_ZIZPA</name>
<evidence type="ECO:0000313" key="2">
    <source>
        <dbReference type="EMBL" id="KAG8096058.1"/>
    </source>
</evidence>
<keyword evidence="3" id="KW-1185">Reference proteome</keyword>
<evidence type="ECO:0000313" key="3">
    <source>
        <dbReference type="Proteomes" id="UP000729402"/>
    </source>
</evidence>
<reference evidence="2" key="2">
    <citation type="submission" date="2021-02" db="EMBL/GenBank/DDBJ databases">
        <authorList>
            <person name="Kimball J.A."/>
            <person name="Haas M.W."/>
            <person name="Macchietto M."/>
            <person name="Kono T."/>
            <person name="Duquette J."/>
            <person name="Shao M."/>
        </authorList>
    </citation>
    <scope>NUCLEOTIDE SEQUENCE</scope>
    <source>
        <tissue evidence="2">Fresh leaf tissue</tissue>
    </source>
</reference>
<dbReference type="Proteomes" id="UP000729402">
    <property type="component" value="Unassembled WGS sequence"/>
</dbReference>
<feature type="compositionally biased region" description="Low complexity" evidence="1">
    <location>
        <begin position="40"/>
        <end position="51"/>
    </location>
</feature>
<sequence length="109" mass="10961">MTQTHLATGVEDDLGCDASALGGGGPDRLDGGTGGLSRASSSNDGSVSNVNSVAEANATSLIAEINEQLGPTSDDLWISLTTQLKDELVFKGGKDVMASDHGPEGLACL</sequence>
<reference evidence="2" key="1">
    <citation type="journal article" date="2021" name="bioRxiv">
        <title>Whole Genome Assembly and Annotation of Northern Wild Rice, Zizania palustris L., Supports a Whole Genome Duplication in the Zizania Genus.</title>
        <authorList>
            <person name="Haas M."/>
            <person name="Kono T."/>
            <person name="Macchietto M."/>
            <person name="Millas R."/>
            <person name="McGilp L."/>
            <person name="Shao M."/>
            <person name="Duquette J."/>
            <person name="Hirsch C.N."/>
            <person name="Kimball J."/>
        </authorList>
    </citation>
    <scope>NUCLEOTIDE SEQUENCE</scope>
    <source>
        <tissue evidence="2">Fresh leaf tissue</tissue>
    </source>
</reference>
<dbReference type="AlphaFoldDB" id="A0A8J6C0H4"/>
<accession>A0A8J6C0H4</accession>
<dbReference type="EMBL" id="JAAALK010000079">
    <property type="protein sequence ID" value="KAG8096058.1"/>
    <property type="molecule type" value="Genomic_DNA"/>
</dbReference>
<organism evidence="2 3">
    <name type="scientific">Zizania palustris</name>
    <name type="common">Northern wild rice</name>
    <dbReference type="NCBI Taxonomy" id="103762"/>
    <lineage>
        <taxon>Eukaryota</taxon>
        <taxon>Viridiplantae</taxon>
        <taxon>Streptophyta</taxon>
        <taxon>Embryophyta</taxon>
        <taxon>Tracheophyta</taxon>
        <taxon>Spermatophyta</taxon>
        <taxon>Magnoliopsida</taxon>
        <taxon>Liliopsida</taxon>
        <taxon>Poales</taxon>
        <taxon>Poaceae</taxon>
        <taxon>BOP clade</taxon>
        <taxon>Oryzoideae</taxon>
        <taxon>Oryzeae</taxon>
        <taxon>Zizaniinae</taxon>
        <taxon>Zizania</taxon>
    </lineage>
</organism>
<evidence type="ECO:0000256" key="1">
    <source>
        <dbReference type="SAM" id="MobiDB-lite"/>
    </source>
</evidence>
<gene>
    <name evidence="2" type="ORF">GUJ93_ZPchr0013g34449</name>
</gene>